<comment type="caution">
    <text evidence="2">The sequence shown here is derived from an EMBL/GenBank/DDBJ whole genome shotgun (WGS) entry which is preliminary data.</text>
</comment>
<accession>A0A9P4K6A2</accession>
<feature type="compositionally biased region" description="Low complexity" evidence="1">
    <location>
        <begin position="143"/>
        <end position="155"/>
    </location>
</feature>
<sequence length="263" mass="29290">MAAAEYYLGTAGAQALQNQNQPNHYPPPNQYYQQQPPPPNQQPQYSNARPPSIQPQQHFNTPPPSYSEYPLPPQELPGSQRPPQPHPHNGRPAITAPYPHSPPKYPPQPQTHQQSGYLGAPVQPIRSHSQPPRVHFEDEKYGTDSSEASTPSASDSSRHRRRRRKHRHSHSRSSSYDRGHDREHRRSHSHRDHKNRDTFLGAGGGAIIGDAIFPGLGTAAGLLLGGYGGRKHAEKRSRSESGRGSRQGWDEGTATYRKGHAIR</sequence>
<evidence type="ECO:0000256" key="1">
    <source>
        <dbReference type="SAM" id="MobiDB-lite"/>
    </source>
</evidence>
<protein>
    <recommendedName>
        <fullName evidence="4">PRP38-assoc multi-domain protein</fullName>
    </recommendedName>
</protein>
<name>A0A9P4K6A2_9PLEO</name>
<feature type="compositionally biased region" description="Basic residues" evidence="1">
    <location>
        <begin position="158"/>
        <end position="171"/>
    </location>
</feature>
<dbReference type="EMBL" id="ML986634">
    <property type="protein sequence ID" value="KAF2262876.1"/>
    <property type="molecule type" value="Genomic_DNA"/>
</dbReference>
<dbReference type="AlphaFoldDB" id="A0A9P4K6A2"/>
<feature type="compositionally biased region" description="Pro residues" evidence="1">
    <location>
        <begin position="99"/>
        <end position="109"/>
    </location>
</feature>
<keyword evidence="3" id="KW-1185">Reference proteome</keyword>
<evidence type="ECO:0008006" key="4">
    <source>
        <dbReference type="Google" id="ProtNLM"/>
    </source>
</evidence>
<proteinExistence type="predicted"/>
<reference evidence="3" key="1">
    <citation type="journal article" date="2020" name="Stud. Mycol.">
        <title>101 Dothideomycetes genomes: A test case for predicting lifestyles and emergence of pathogens.</title>
        <authorList>
            <person name="Haridas S."/>
            <person name="Albert R."/>
            <person name="Binder M."/>
            <person name="Bloem J."/>
            <person name="LaButti K."/>
            <person name="Salamov A."/>
            <person name="Andreopoulos B."/>
            <person name="Baker S."/>
            <person name="Barry K."/>
            <person name="Bills G."/>
            <person name="Bluhm B."/>
            <person name="Cannon C."/>
            <person name="Castanera R."/>
            <person name="Culley D."/>
            <person name="Daum C."/>
            <person name="Ezra D."/>
            <person name="Gonzalez J."/>
            <person name="Henrissat B."/>
            <person name="Kuo A."/>
            <person name="Liang C."/>
            <person name="Lipzen A."/>
            <person name="Lutzoni F."/>
            <person name="Magnuson J."/>
            <person name="Mondo S."/>
            <person name="Nolan M."/>
            <person name="Ohm R."/>
            <person name="Pangilinan J."/>
            <person name="Park H.-J."/>
            <person name="Ramirez L."/>
            <person name="Alfaro M."/>
            <person name="Sun H."/>
            <person name="Tritt A."/>
            <person name="Yoshinaga Y."/>
            <person name="Zwiers L.-H."/>
            <person name="Turgeon B."/>
            <person name="Goodwin S."/>
            <person name="Spatafora J."/>
            <person name="Crous P."/>
            <person name="Grigoriev I."/>
        </authorList>
    </citation>
    <scope>NUCLEOTIDE SEQUENCE [LARGE SCALE GENOMIC DNA]</scope>
    <source>
        <strain evidence="3">CBS 304.66</strain>
    </source>
</reference>
<feature type="region of interest" description="Disordered" evidence="1">
    <location>
        <begin position="1"/>
        <end position="197"/>
    </location>
</feature>
<feature type="compositionally biased region" description="Basic and acidic residues" evidence="1">
    <location>
        <begin position="175"/>
        <end position="184"/>
    </location>
</feature>
<organism evidence="2 3">
    <name type="scientific">Lojkania enalia</name>
    <dbReference type="NCBI Taxonomy" id="147567"/>
    <lineage>
        <taxon>Eukaryota</taxon>
        <taxon>Fungi</taxon>
        <taxon>Dikarya</taxon>
        <taxon>Ascomycota</taxon>
        <taxon>Pezizomycotina</taxon>
        <taxon>Dothideomycetes</taxon>
        <taxon>Pleosporomycetidae</taxon>
        <taxon>Pleosporales</taxon>
        <taxon>Pleosporales incertae sedis</taxon>
        <taxon>Lojkania</taxon>
    </lineage>
</organism>
<evidence type="ECO:0000313" key="3">
    <source>
        <dbReference type="Proteomes" id="UP000800093"/>
    </source>
</evidence>
<evidence type="ECO:0000313" key="2">
    <source>
        <dbReference type="EMBL" id="KAF2262876.1"/>
    </source>
</evidence>
<feature type="region of interest" description="Disordered" evidence="1">
    <location>
        <begin position="223"/>
        <end position="263"/>
    </location>
</feature>
<dbReference type="Proteomes" id="UP000800093">
    <property type="component" value="Unassembled WGS sequence"/>
</dbReference>
<feature type="compositionally biased region" description="Pro residues" evidence="1">
    <location>
        <begin position="61"/>
        <end position="86"/>
    </location>
</feature>
<feature type="compositionally biased region" description="Pro residues" evidence="1">
    <location>
        <begin position="24"/>
        <end position="41"/>
    </location>
</feature>
<feature type="compositionally biased region" description="Polar residues" evidence="1">
    <location>
        <begin position="46"/>
        <end position="60"/>
    </location>
</feature>
<gene>
    <name evidence="2" type="ORF">CC78DRAFT_294056</name>
</gene>